<feature type="transmembrane region" description="Helical" evidence="7">
    <location>
        <begin position="124"/>
        <end position="143"/>
    </location>
</feature>
<dbReference type="InterPro" id="IPR002656">
    <property type="entry name" value="Acyl_transf_3_dom"/>
</dbReference>
<dbReference type="Pfam" id="PF01757">
    <property type="entry name" value="Acyl_transf_3"/>
    <property type="match status" value="1"/>
</dbReference>
<keyword evidence="4 7" id="KW-0812">Transmembrane</keyword>
<evidence type="ECO:0000313" key="15">
    <source>
        <dbReference type="Proteomes" id="UP000266391"/>
    </source>
</evidence>
<sequence>MSEVKEIKKRIDFLDYLKAICVIMVIITHYDWGDKDSPFFTMLINMAVPVFMIISGYNFAMSNRKKTGGNLKKMYAWEMIKPKLIRFLVPFFTVCLIEIVLLVIEDKHINPPRIFLLGAYGPGSYYVPIMIQLLVIFPIIYKLVEKNARLGIALSGAANLLFEIGVKIFDMDKYYYRLNIGRYLLLIAFGCYLYLYPEHRVKKYQLISMFLIGLGYIVAVFGFNWDIILFGYWKTTAMPIAFYIFPIIILLFRRFYHIKLPGVIGNTLTWIGQASYHIFLVQMVYYHFELGGRIMASTWYIALPFNILVTVAAGLAFYEADCRFIRNMKYLKFKAKRRVA</sequence>
<keyword evidence="5 7" id="KW-1133">Transmembrane helix</keyword>
<comment type="similarity">
    <text evidence="2">Belongs to the acyltransferase 3 family.</text>
</comment>
<keyword evidence="6 7" id="KW-0472">Membrane</keyword>
<evidence type="ECO:0000256" key="5">
    <source>
        <dbReference type="ARBA" id="ARBA00022989"/>
    </source>
</evidence>
<evidence type="ECO:0000256" key="6">
    <source>
        <dbReference type="ARBA" id="ARBA00023136"/>
    </source>
</evidence>
<keyword evidence="11" id="KW-0808">Transferase</keyword>
<evidence type="ECO:0000313" key="9">
    <source>
        <dbReference type="EMBL" id="CRL39676.1"/>
    </source>
</evidence>
<dbReference type="EMBL" id="QSIQ01000024">
    <property type="protein sequence ID" value="RHD00840.1"/>
    <property type="molecule type" value="Genomic_DNA"/>
</dbReference>
<keyword evidence="3" id="KW-1003">Cell membrane</keyword>
<evidence type="ECO:0000313" key="11">
    <source>
        <dbReference type="EMBL" id="RGR66347.1"/>
    </source>
</evidence>
<evidence type="ECO:0000313" key="14">
    <source>
        <dbReference type="Proteomes" id="UP000095453"/>
    </source>
</evidence>
<comment type="subcellular location">
    <subcellularLocation>
        <location evidence="1">Cell membrane</location>
        <topology evidence="1">Multi-pass membrane protein</topology>
    </subcellularLocation>
</comment>
<protein>
    <submittedName>
        <fullName evidence="11">Acyltransferase</fullName>
    </submittedName>
    <submittedName>
        <fullName evidence="10">Uncharacterized protein conserved in bacteria</fullName>
    </submittedName>
</protein>
<proteinExistence type="inferred from homology"/>
<dbReference type="STRING" id="360807.ERS852392_01765"/>
<reference evidence="9" key="2">
    <citation type="submission" date="2015-05" db="EMBL/GenBank/DDBJ databases">
        <authorList>
            <person name="Wang D.B."/>
            <person name="Wang M."/>
        </authorList>
    </citation>
    <scope>NUCLEOTIDE SEQUENCE [LARGE SCALE GENOMIC DNA]</scope>
    <source>
        <strain evidence="9">L1-83</strain>
    </source>
</reference>
<evidence type="ECO:0000259" key="8">
    <source>
        <dbReference type="Pfam" id="PF01757"/>
    </source>
</evidence>
<evidence type="ECO:0000313" key="12">
    <source>
        <dbReference type="EMBL" id="RHD00840.1"/>
    </source>
</evidence>
<feature type="transmembrane region" description="Helical" evidence="7">
    <location>
        <begin position="237"/>
        <end position="256"/>
    </location>
</feature>
<dbReference type="EMBL" id="QRUN01000023">
    <property type="protein sequence ID" value="RGR66347.1"/>
    <property type="molecule type" value="Genomic_DNA"/>
</dbReference>
<evidence type="ECO:0000313" key="10">
    <source>
        <dbReference type="EMBL" id="CUN27118.1"/>
    </source>
</evidence>
<dbReference type="AlphaFoldDB" id="A0A0M6WPW2"/>
<dbReference type="OrthoDB" id="847983at2"/>
<evidence type="ECO:0000256" key="4">
    <source>
        <dbReference type="ARBA" id="ARBA00022692"/>
    </source>
</evidence>
<accession>A0A0M6WPW2</accession>
<feature type="transmembrane region" description="Helical" evidence="7">
    <location>
        <begin position="42"/>
        <end position="63"/>
    </location>
</feature>
<dbReference type="GO" id="GO:0005886">
    <property type="term" value="C:plasma membrane"/>
    <property type="evidence" value="ECO:0007669"/>
    <property type="project" value="UniProtKB-SubCell"/>
</dbReference>
<dbReference type="RefSeq" id="WP_055039848.1">
    <property type="nucleotide sequence ID" value="NZ_CVRS01000079.1"/>
</dbReference>
<dbReference type="PANTHER" id="PTHR40074">
    <property type="entry name" value="O-ACETYLTRANSFERASE WECH"/>
    <property type="match status" value="1"/>
</dbReference>
<dbReference type="Proteomes" id="UP000095453">
    <property type="component" value="Unassembled WGS sequence"/>
</dbReference>
<name>A0A0M6WPW2_9FIRM</name>
<feature type="transmembrane region" description="Helical" evidence="7">
    <location>
        <begin position="268"/>
        <end position="287"/>
    </location>
</feature>
<dbReference type="Proteomes" id="UP000049828">
    <property type="component" value="Unassembled WGS sequence"/>
</dbReference>
<keyword evidence="11" id="KW-0012">Acyltransferase</keyword>
<gene>
    <name evidence="12" type="ORF">DW813_13230</name>
    <name evidence="11" type="ORF">DWY29_13040</name>
    <name evidence="10" type="ORF">ERS852444_03018</name>
    <name evidence="9" type="ORF">RIL183_25531</name>
</gene>
<feature type="transmembrane region" description="Helical" evidence="7">
    <location>
        <begin position="207"/>
        <end position="225"/>
    </location>
</feature>
<evidence type="ECO:0000313" key="13">
    <source>
        <dbReference type="Proteomes" id="UP000049828"/>
    </source>
</evidence>
<evidence type="ECO:0000313" key="16">
    <source>
        <dbReference type="Proteomes" id="UP000285820"/>
    </source>
</evidence>
<dbReference type="Proteomes" id="UP000266391">
    <property type="component" value="Unassembled WGS sequence"/>
</dbReference>
<dbReference type="EMBL" id="CVRS01000079">
    <property type="protein sequence ID" value="CRL39676.1"/>
    <property type="molecule type" value="Genomic_DNA"/>
</dbReference>
<dbReference type="GO" id="GO:0009246">
    <property type="term" value="P:enterobacterial common antigen biosynthetic process"/>
    <property type="evidence" value="ECO:0007669"/>
    <property type="project" value="TreeGrafter"/>
</dbReference>
<feature type="domain" description="Acyltransferase 3" evidence="8">
    <location>
        <begin position="12"/>
        <end position="288"/>
    </location>
</feature>
<dbReference type="EMBL" id="CYXX01000030">
    <property type="protein sequence ID" value="CUN27118.1"/>
    <property type="molecule type" value="Genomic_DNA"/>
</dbReference>
<keyword evidence="13" id="KW-1185">Reference proteome</keyword>
<evidence type="ECO:0000256" key="7">
    <source>
        <dbReference type="SAM" id="Phobius"/>
    </source>
</evidence>
<evidence type="ECO:0000256" key="3">
    <source>
        <dbReference type="ARBA" id="ARBA00022475"/>
    </source>
</evidence>
<reference evidence="15 16" key="3">
    <citation type="submission" date="2018-08" db="EMBL/GenBank/DDBJ databases">
        <title>A genome reference for cultivated species of the human gut microbiota.</title>
        <authorList>
            <person name="Zou Y."/>
            <person name="Xue W."/>
            <person name="Luo G."/>
        </authorList>
    </citation>
    <scope>NUCLEOTIDE SEQUENCE [LARGE SCALE GENOMIC DNA]</scope>
    <source>
        <strain evidence="11 16">AF24-4</strain>
        <strain evidence="12 15">AM32-8LB</strain>
    </source>
</reference>
<dbReference type="PANTHER" id="PTHR40074:SF2">
    <property type="entry name" value="O-ACETYLTRANSFERASE WECH"/>
    <property type="match status" value="1"/>
</dbReference>
<feature type="transmembrane region" description="Helical" evidence="7">
    <location>
        <begin position="175"/>
        <end position="195"/>
    </location>
</feature>
<organism evidence="9 13">
    <name type="scientific">Roseburia inulinivorans</name>
    <dbReference type="NCBI Taxonomy" id="360807"/>
    <lineage>
        <taxon>Bacteria</taxon>
        <taxon>Bacillati</taxon>
        <taxon>Bacillota</taxon>
        <taxon>Clostridia</taxon>
        <taxon>Lachnospirales</taxon>
        <taxon>Lachnospiraceae</taxon>
        <taxon>Roseburia</taxon>
    </lineage>
</organism>
<feature type="transmembrane region" description="Helical" evidence="7">
    <location>
        <begin position="12"/>
        <end position="30"/>
    </location>
</feature>
<feature type="transmembrane region" description="Helical" evidence="7">
    <location>
        <begin position="84"/>
        <end position="104"/>
    </location>
</feature>
<dbReference type="Proteomes" id="UP000285820">
    <property type="component" value="Unassembled WGS sequence"/>
</dbReference>
<reference evidence="13" key="1">
    <citation type="submission" date="2015-05" db="EMBL/GenBank/DDBJ databases">
        <authorList>
            <consortium name="Pathogen Informatics"/>
        </authorList>
    </citation>
    <scope>NUCLEOTIDE SEQUENCE [LARGE SCALE GENOMIC DNA]</scope>
    <source>
        <strain evidence="10 14">2789STDY5608887</strain>
        <strain evidence="13">L1-83</strain>
    </source>
</reference>
<dbReference type="GO" id="GO:0016413">
    <property type="term" value="F:O-acetyltransferase activity"/>
    <property type="evidence" value="ECO:0007669"/>
    <property type="project" value="TreeGrafter"/>
</dbReference>
<feature type="transmembrane region" description="Helical" evidence="7">
    <location>
        <begin position="299"/>
        <end position="318"/>
    </location>
</feature>
<evidence type="ECO:0000256" key="1">
    <source>
        <dbReference type="ARBA" id="ARBA00004651"/>
    </source>
</evidence>
<evidence type="ECO:0000256" key="2">
    <source>
        <dbReference type="ARBA" id="ARBA00007400"/>
    </source>
</evidence>
<feature type="transmembrane region" description="Helical" evidence="7">
    <location>
        <begin position="150"/>
        <end position="169"/>
    </location>
</feature>